<feature type="non-terminal residue" evidence="2">
    <location>
        <position position="207"/>
    </location>
</feature>
<organism evidence="2 3">
    <name type="scientific">Fragilariopsis cylindrus CCMP1102</name>
    <dbReference type="NCBI Taxonomy" id="635003"/>
    <lineage>
        <taxon>Eukaryota</taxon>
        <taxon>Sar</taxon>
        <taxon>Stramenopiles</taxon>
        <taxon>Ochrophyta</taxon>
        <taxon>Bacillariophyta</taxon>
        <taxon>Bacillariophyceae</taxon>
        <taxon>Bacillariophycidae</taxon>
        <taxon>Bacillariales</taxon>
        <taxon>Bacillariaceae</taxon>
        <taxon>Fragilariopsis</taxon>
    </lineage>
</organism>
<protein>
    <recommendedName>
        <fullName evidence="1">Helicase-associated domain-containing protein</fullName>
    </recommendedName>
</protein>
<dbReference type="AlphaFoldDB" id="A0A1E7EQE7"/>
<dbReference type="PANTHER" id="PTHR33418">
    <property type="entry name" value="HELICASE-ASSOCIATED"/>
    <property type="match status" value="1"/>
</dbReference>
<proteinExistence type="predicted"/>
<sequence>YDQKWMEMFQKLVEYKKQHKNTIVPNNYKTNPKLGLWVFTQRRCCRNDKLIPNRYALLDSIGFEWDGIKCKAVSDQIKWMNMFQKLVAYKKQRTTTMVPKIYEEDPPLGRWVETQREVYRKDKLLPNRCALLKSIGFNLDAYNENYQQLWMGMFQKLLAYKEQHKNTTVPNQKSKLGRWVCKQRYFYDRGELLPARIALLKSIGFTW</sequence>
<name>A0A1E7EQE7_9STRA</name>
<dbReference type="EMBL" id="KV784382">
    <property type="protein sequence ID" value="OEU08095.1"/>
    <property type="molecule type" value="Genomic_DNA"/>
</dbReference>
<evidence type="ECO:0000259" key="1">
    <source>
        <dbReference type="Pfam" id="PF03457"/>
    </source>
</evidence>
<feature type="domain" description="Helicase-associated" evidence="1">
    <location>
        <begin position="2"/>
        <end position="63"/>
    </location>
</feature>
<dbReference type="Proteomes" id="UP000095751">
    <property type="component" value="Unassembled WGS sequence"/>
</dbReference>
<feature type="non-terminal residue" evidence="2">
    <location>
        <position position="1"/>
    </location>
</feature>
<dbReference type="Pfam" id="PF03457">
    <property type="entry name" value="HA"/>
    <property type="match status" value="3"/>
</dbReference>
<gene>
    <name evidence="2" type="ORF">FRACYDRAFT_162055</name>
</gene>
<dbReference type="KEGG" id="fcy:FRACYDRAFT_162055"/>
<dbReference type="InParanoid" id="A0A1E7EQE7"/>
<keyword evidence="3" id="KW-1185">Reference proteome</keyword>
<feature type="domain" description="Helicase-associated" evidence="1">
    <location>
        <begin position="77"/>
        <end position="137"/>
    </location>
</feature>
<dbReference type="PANTHER" id="PTHR33418:SF1">
    <property type="entry name" value="HELICASE-ASSOCIATED DOMAIN-CONTAINING PROTEIN"/>
    <property type="match status" value="1"/>
</dbReference>
<feature type="domain" description="Helicase-associated" evidence="1">
    <location>
        <begin position="148"/>
        <end position="205"/>
    </location>
</feature>
<dbReference type="InterPro" id="IPR005114">
    <property type="entry name" value="Helicase_assoc"/>
</dbReference>
<evidence type="ECO:0000313" key="2">
    <source>
        <dbReference type="EMBL" id="OEU08095.1"/>
    </source>
</evidence>
<accession>A0A1E7EQE7</accession>
<dbReference type="Gene3D" id="6.10.140.530">
    <property type="match status" value="3"/>
</dbReference>
<evidence type="ECO:0000313" key="3">
    <source>
        <dbReference type="Proteomes" id="UP000095751"/>
    </source>
</evidence>
<reference evidence="2 3" key="1">
    <citation type="submission" date="2016-09" db="EMBL/GenBank/DDBJ databases">
        <title>Extensive genetic diversity and differential bi-allelic expression allows diatom success in the polar Southern Ocean.</title>
        <authorList>
            <consortium name="DOE Joint Genome Institute"/>
            <person name="Mock T."/>
            <person name="Otillar R.P."/>
            <person name="Strauss J."/>
            <person name="Dupont C."/>
            <person name="Frickenhaus S."/>
            <person name="Maumus F."/>
            <person name="Mcmullan M."/>
            <person name="Sanges R."/>
            <person name="Schmutz J."/>
            <person name="Toseland A."/>
            <person name="Valas R."/>
            <person name="Veluchamy A."/>
            <person name="Ward B.J."/>
            <person name="Allen A."/>
            <person name="Barry K."/>
            <person name="Falciatore A."/>
            <person name="Ferrante M."/>
            <person name="Fortunato A.E."/>
            <person name="Gloeckner G."/>
            <person name="Gruber A."/>
            <person name="Hipkin R."/>
            <person name="Janech M."/>
            <person name="Kroth P."/>
            <person name="Leese F."/>
            <person name="Lindquist E."/>
            <person name="Lyon B.R."/>
            <person name="Martin J."/>
            <person name="Mayer C."/>
            <person name="Parker M."/>
            <person name="Quesneville H."/>
            <person name="Raymond J."/>
            <person name="Uhlig C."/>
            <person name="Valentin K.U."/>
            <person name="Worden A.Z."/>
            <person name="Armbrust E.V."/>
            <person name="Bowler C."/>
            <person name="Green B."/>
            <person name="Moulton V."/>
            <person name="Van Oosterhout C."/>
            <person name="Grigoriev I."/>
        </authorList>
    </citation>
    <scope>NUCLEOTIDE SEQUENCE [LARGE SCALE GENOMIC DNA]</scope>
    <source>
        <strain evidence="2 3">CCMP1102</strain>
    </source>
</reference>
<dbReference type="OrthoDB" id="48082at2759"/>